<evidence type="ECO:0000313" key="8">
    <source>
        <dbReference type="EMBL" id="SIS49765.1"/>
    </source>
</evidence>
<dbReference type="PANTHER" id="PTHR30619">
    <property type="entry name" value="DNA INTERNALIZATION/COMPETENCE PROTEIN COMEC/REC2"/>
    <property type="match status" value="1"/>
</dbReference>
<dbReference type="PANTHER" id="PTHR30619:SF1">
    <property type="entry name" value="RECOMBINATION PROTEIN 2"/>
    <property type="match status" value="1"/>
</dbReference>
<evidence type="ECO:0000313" key="9">
    <source>
        <dbReference type="Proteomes" id="UP000186292"/>
    </source>
</evidence>
<dbReference type="EMBL" id="FTOF01000009">
    <property type="protein sequence ID" value="SIS49765.1"/>
    <property type="molecule type" value="Genomic_DNA"/>
</dbReference>
<dbReference type="AlphaFoldDB" id="A0A1N7JKB1"/>
<comment type="subcellular location">
    <subcellularLocation>
        <location evidence="1">Cell membrane</location>
        <topology evidence="1">Multi-pass membrane protein</topology>
    </subcellularLocation>
</comment>
<dbReference type="RefSeq" id="WP_076599540.1">
    <property type="nucleotide sequence ID" value="NZ_CP046976.1"/>
</dbReference>
<keyword evidence="4 6" id="KW-1133">Transmembrane helix</keyword>
<evidence type="ECO:0000256" key="3">
    <source>
        <dbReference type="ARBA" id="ARBA00022692"/>
    </source>
</evidence>
<feature type="transmembrane region" description="Helical" evidence="6">
    <location>
        <begin position="233"/>
        <end position="252"/>
    </location>
</feature>
<evidence type="ECO:0000256" key="4">
    <source>
        <dbReference type="ARBA" id="ARBA00022989"/>
    </source>
</evidence>
<dbReference type="InterPro" id="IPR052159">
    <property type="entry name" value="Competence_DNA_uptake"/>
</dbReference>
<evidence type="ECO:0000256" key="1">
    <source>
        <dbReference type="ARBA" id="ARBA00004651"/>
    </source>
</evidence>
<name>A0A1N7JKB1_9CORY</name>
<dbReference type="Pfam" id="PF03772">
    <property type="entry name" value="Competence"/>
    <property type="match status" value="1"/>
</dbReference>
<feature type="transmembrane region" description="Helical" evidence="6">
    <location>
        <begin position="299"/>
        <end position="322"/>
    </location>
</feature>
<evidence type="ECO:0000256" key="2">
    <source>
        <dbReference type="ARBA" id="ARBA00022475"/>
    </source>
</evidence>
<accession>A0A1N7JKB1</accession>
<gene>
    <name evidence="8" type="ORF">SAMN05444817_10921</name>
</gene>
<dbReference type="NCBIfam" id="TIGR00360">
    <property type="entry name" value="ComEC_N-term"/>
    <property type="match status" value="1"/>
</dbReference>
<organism evidence="8 9">
    <name type="scientific">Corynebacterium appendicis CIP 107643</name>
    <dbReference type="NCBI Taxonomy" id="1161099"/>
    <lineage>
        <taxon>Bacteria</taxon>
        <taxon>Bacillati</taxon>
        <taxon>Actinomycetota</taxon>
        <taxon>Actinomycetes</taxon>
        <taxon>Mycobacteriales</taxon>
        <taxon>Corynebacteriaceae</taxon>
        <taxon>Corynebacterium</taxon>
    </lineage>
</organism>
<keyword evidence="5 6" id="KW-0472">Membrane</keyword>
<evidence type="ECO:0000256" key="6">
    <source>
        <dbReference type="SAM" id="Phobius"/>
    </source>
</evidence>
<proteinExistence type="predicted"/>
<feature type="transmembrane region" description="Helical" evidence="6">
    <location>
        <begin position="360"/>
        <end position="384"/>
    </location>
</feature>
<protein>
    <submittedName>
        <fullName evidence="8">Competence protein ComEC</fullName>
    </submittedName>
</protein>
<reference evidence="9" key="1">
    <citation type="submission" date="2017-01" db="EMBL/GenBank/DDBJ databases">
        <authorList>
            <person name="Varghese N."/>
            <person name="Submissions S."/>
        </authorList>
    </citation>
    <scope>NUCLEOTIDE SEQUENCE [LARGE SCALE GENOMIC DNA]</scope>
    <source>
        <strain evidence="9">DSM 44531</strain>
    </source>
</reference>
<keyword evidence="2" id="KW-1003">Cell membrane</keyword>
<dbReference type="STRING" id="1161099.SAMN05444817_10921"/>
<dbReference type="InterPro" id="IPR004477">
    <property type="entry name" value="ComEC_N"/>
</dbReference>
<sequence>MRELRLVPPAAAVWISALTVILAGPAWALGTVGVAIACCLVARAYGQTILCGGLGACSAAVAWARCATARTSDFGETFTGTVSGAPKKLDTGNWLVNVNVDGYPAPIPVFTDGIEPLSAGTTVEVSGTLSESTRPGIGTVTVNGDVDVLGPPTGFAAFAANVRETFASAVDAAVGEHAQGLIPGMVLGDVSMQSSGEQQAYIDTGLSHLSAVSGANCMYVATAALLIAGACRLGLRGQIIAAGIALLVYAGLVGPEPSVLRATVSGLVGFTAIIASTRAEPIHVLSLSVIGLVLVDSDLAVNYAFALSTAATAGIVAISPLIYRALAPLRWPDILGKALSVAIAADLATAPIIAGMAGKVSLVAVIANVLVSPVVGAVTVLGMAAAILAQIHTALAAPLLWVVAPLAGWIRTVADTGARLPATTIEAEPLQAIVVYGWILAGFIAERPRLTIAAAAVLLGVAMGGETEVVDKRKPYVVETEADIGKVPHGTTVVVVREPKNRERNVVTEEGIPVIYPYNDQHDHPSPPRRR</sequence>
<evidence type="ECO:0000256" key="5">
    <source>
        <dbReference type="ARBA" id="ARBA00023136"/>
    </source>
</evidence>
<feature type="transmembrane region" description="Helical" evidence="6">
    <location>
        <begin position="334"/>
        <end position="354"/>
    </location>
</feature>
<dbReference type="Proteomes" id="UP000186292">
    <property type="component" value="Unassembled WGS sequence"/>
</dbReference>
<feature type="transmembrane region" description="Helical" evidence="6">
    <location>
        <begin position="391"/>
        <end position="410"/>
    </location>
</feature>
<keyword evidence="3 6" id="KW-0812">Transmembrane</keyword>
<feature type="domain" description="ComEC/Rec2-related protein" evidence="7">
    <location>
        <begin position="185"/>
        <end position="443"/>
    </location>
</feature>
<keyword evidence="9" id="KW-1185">Reference proteome</keyword>
<dbReference type="GO" id="GO:0005886">
    <property type="term" value="C:plasma membrane"/>
    <property type="evidence" value="ECO:0007669"/>
    <property type="project" value="UniProtKB-SubCell"/>
</dbReference>
<dbReference type="OrthoDB" id="7177610at2"/>
<evidence type="ECO:0000259" key="7">
    <source>
        <dbReference type="Pfam" id="PF03772"/>
    </source>
</evidence>